<evidence type="ECO:0000313" key="6">
    <source>
        <dbReference type="Proteomes" id="UP000199230"/>
    </source>
</evidence>
<dbReference type="EMBL" id="FNPV01000001">
    <property type="protein sequence ID" value="SDY33842.1"/>
    <property type="molecule type" value="Genomic_DNA"/>
</dbReference>
<dbReference type="PROSITE" id="PS50949">
    <property type="entry name" value="HTH_GNTR"/>
    <property type="match status" value="1"/>
</dbReference>
<feature type="domain" description="HTH gntR-type" evidence="4">
    <location>
        <begin position="8"/>
        <end position="75"/>
    </location>
</feature>
<dbReference type="SMART" id="SM00345">
    <property type="entry name" value="HTH_GNTR"/>
    <property type="match status" value="1"/>
</dbReference>
<evidence type="ECO:0000313" key="5">
    <source>
        <dbReference type="EMBL" id="SDY33842.1"/>
    </source>
</evidence>
<dbReference type="InterPro" id="IPR036390">
    <property type="entry name" value="WH_DNA-bd_sf"/>
</dbReference>
<dbReference type="SUPFAM" id="SSF48008">
    <property type="entry name" value="GntR ligand-binding domain-like"/>
    <property type="match status" value="1"/>
</dbReference>
<protein>
    <submittedName>
        <fullName evidence="5">DNA-binding transcriptional regulator, GntR family</fullName>
    </submittedName>
</protein>
<evidence type="ECO:0000259" key="4">
    <source>
        <dbReference type="PROSITE" id="PS50949"/>
    </source>
</evidence>
<dbReference type="AlphaFoldDB" id="A0A1H3J1P2"/>
<dbReference type="Proteomes" id="UP000199230">
    <property type="component" value="Unassembled WGS sequence"/>
</dbReference>
<reference evidence="5 6" key="1">
    <citation type="submission" date="2016-10" db="EMBL/GenBank/DDBJ databases">
        <authorList>
            <person name="de Groot N.N."/>
        </authorList>
    </citation>
    <scope>NUCLEOTIDE SEQUENCE [LARGE SCALE GENOMIC DNA]</scope>
    <source>
        <strain evidence="5 6">APO</strain>
    </source>
</reference>
<dbReference type="Gene3D" id="1.20.120.530">
    <property type="entry name" value="GntR ligand-binding domain-like"/>
    <property type="match status" value="1"/>
</dbReference>
<dbReference type="Gene3D" id="1.10.10.10">
    <property type="entry name" value="Winged helix-like DNA-binding domain superfamily/Winged helix DNA-binding domain"/>
    <property type="match status" value="1"/>
</dbReference>
<keyword evidence="6" id="KW-1185">Reference proteome</keyword>
<dbReference type="SUPFAM" id="SSF46785">
    <property type="entry name" value="Winged helix' DNA-binding domain"/>
    <property type="match status" value="1"/>
</dbReference>
<keyword evidence="3" id="KW-0804">Transcription</keyword>
<dbReference type="InterPro" id="IPR036388">
    <property type="entry name" value="WH-like_DNA-bd_sf"/>
</dbReference>
<accession>A0A1H3J1P2</accession>
<gene>
    <name evidence="5" type="ORF">SAMN05192546_101382</name>
</gene>
<dbReference type="CDD" id="cd07377">
    <property type="entry name" value="WHTH_GntR"/>
    <property type="match status" value="1"/>
</dbReference>
<dbReference type="Pfam" id="PF00392">
    <property type="entry name" value="GntR"/>
    <property type="match status" value="1"/>
</dbReference>
<dbReference type="PRINTS" id="PR00035">
    <property type="entry name" value="HTHGNTR"/>
</dbReference>
<dbReference type="InterPro" id="IPR011711">
    <property type="entry name" value="GntR_C"/>
</dbReference>
<dbReference type="PANTHER" id="PTHR43537:SF45">
    <property type="entry name" value="GNTR FAMILY REGULATORY PROTEIN"/>
    <property type="match status" value="1"/>
</dbReference>
<dbReference type="InterPro" id="IPR000524">
    <property type="entry name" value="Tscrpt_reg_HTH_GntR"/>
</dbReference>
<dbReference type="InterPro" id="IPR008920">
    <property type="entry name" value="TF_FadR/GntR_C"/>
</dbReference>
<dbReference type="RefSeq" id="WP_176968211.1">
    <property type="nucleotide sequence ID" value="NZ_FNPV01000001.1"/>
</dbReference>
<keyword evidence="2 5" id="KW-0238">DNA-binding</keyword>
<dbReference type="PANTHER" id="PTHR43537">
    <property type="entry name" value="TRANSCRIPTIONAL REGULATOR, GNTR FAMILY"/>
    <property type="match status" value="1"/>
</dbReference>
<organism evidence="5 6">
    <name type="scientific">Tindallia californiensis</name>
    <dbReference type="NCBI Taxonomy" id="159292"/>
    <lineage>
        <taxon>Bacteria</taxon>
        <taxon>Bacillati</taxon>
        <taxon>Bacillota</taxon>
        <taxon>Clostridia</taxon>
        <taxon>Peptostreptococcales</taxon>
        <taxon>Tindalliaceae</taxon>
        <taxon>Tindallia</taxon>
    </lineage>
</organism>
<dbReference type="STRING" id="159292.SAMN05192546_101382"/>
<dbReference type="SMART" id="SM00895">
    <property type="entry name" value="FCD"/>
    <property type="match status" value="1"/>
</dbReference>
<dbReference type="GO" id="GO:0003700">
    <property type="term" value="F:DNA-binding transcription factor activity"/>
    <property type="evidence" value="ECO:0007669"/>
    <property type="project" value="InterPro"/>
</dbReference>
<keyword evidence="1" id="KW-0805">Transcription regulation</keyword>
<evidence type="ECO:0000256" key="1">
    <source>
        <dbReference type="ARBA" id="ARBA00023015"/>
    </source>
</evidence>
<proteinExistence type="predicted"/>
<sequence>MVNQIKIMPVRERVASELRKAILTEAFPPGTELTQHKIAEMLGVSRMPVREAIQMLASEGLIEMRPNRSAVVQQVPDAFIREHFDIRIILECETVERACLRIDDFQPLKNIHERHRKAVESGLLEDIQHTNQSFHLLLWEASGNVKLKNMLMQLWNGVTISRPGSSILHLHDEHDKIFEAVINRNTNAARDAMKRHLERGMQDILNRQIYRTK</sequence>
<evidence type="ECO:0000256" key="2">
    <source>
        <dbReference type="ARBA" id="ARBA00023125"/>
    </source>
</evidence>
<dbReference type="GO" id="GO:0003677">
    <property type="term" value="F:DNA binding"/>
    <property type="evidence" value="ECO:0007669"/>
    <property type="project" value="UniProtKB-KW"/>
</dbReference>
<evidence type="ECO:0000256" key="3">
    <source>
        <dbReference type="ARBA" id="ARBA00023163"/>
    </source>
</evidence>
<dbReference type="Pfam" id="PF07729">
    <property type="entry name" value="FCD"/>
    <property type="match status" value="1"/>
</dbReference>
<name>A0A1H3J1P2_9FIRM</name>